<feature type="region of interest" description="Disordered" evidence="1">
    <location>
        <begin position="94"/>
        <end position="117"/>
    </location>
</feature>
<accession>E9GK28</accession>
<dbReference type="Proteomes" id="UP000000305">
    <property type="component" value="Unassembled WGS sequence"/>
</dbReference>
<name>E9GK28_DAPPU</name>
<gene>
    <name evidence="2" type="ORF">DAPPUDRAFT_103753</name>
</gene>
<dbReference type="InParanoid" id="E9GK28"/>
<proteinExistence type="predicted"/>
<reference evidence="2 3" key="1">
    <citation type="journal article" date="2011" name="Science">
        <title>The ecoresponsive genome of Daphnia pulex.</title>
        <authorList>
            <person name="Colbourne J.K."/>
            <person name="Pfrender M.E."/>
            <person name="Gilbert D."/>
            <person name="Thomas W.K."/>
            <person name="Tucker A."/>
            <person name="Oakley T.H."/>
            <person name="Tokishita S."/>
            <person name="Aerts A."/>
            <person name="Arnold G.J."/>
            <person name="Basu M.K."/>
            <person name="Bauer D.J."/>
            <person name="Caceres C.E."/>
            <person name="Carmel L."/>
            <person name="Casola C."/>
            <person name="Choi J.H."/>
            <person name="Detter J.C."/>
            <person name="Dong Q."/>
            <person name="Dusheyko S."/>
            <person name="Eads B.D."/>
            <person name="Frohlich T."/>
            <person name="Geiler-Samerotte K.A."/>
            <person name="Gerlach D."/>
            <person name="Hatcher P."/>
            <person name="Jogdeo S."/>
            <person name="Krijgsveld J."/>
            <person name="Kriventseva E.V."/>
            <person name="Kultz D."/>
            <person name="Laforsch C."/>
            <person name="Lindquist E."/>
            <person name="Lopez J."/>
            <person name="Manak J.R."/>
            <person name="Muller J."/>
            <person name="Pangilinan J."/>
            <person name="Patwardhan R.P."/>
            <person name="Pitluck S."/>
            <person name="Pritham E.J."/>
            <person name="Rechtsteiner A."/>
            <person name="Rho M."/>
            <person name="Rogozin I.B."/>
            <person name="Sakarya O."/>
            <person name="Salamov A."/>
            <person name="Schaack S."/>
            <person name="Shapiro H."/>
            <person name="Shiga Y."/>
            <person name="Skalitzky C."/>
            <person name="Smith Z."/>
            <person name="Souvorov A."/>
            <person name="Sung W."/>
            <person name="Tang Z."/>
            <person name="Tsuchiya D."/>
            <person name="Tu H."/>
            <person name="Vos H."/>
            <person name="Wang M."/>
            <person name="Wolf Y.I."/>
            <person name="Yamagata H."/>
            <person name="Yamada T."/>
            <person name="Ye Y."/>
            <person name="Shaw J.R."/>
            <person name="Andrews J."/>
            <person name="Crease T.J."/>
            <person name="Tang H."/>
            <person name="Lucas S.M."/>
            <person name="Robertson H.M."/>
            <person name="Bork P."/>
            <person name="Koonin E.V."/>
            <person name="Zdobnov E.M."/>
            <person name="Grigoriev I.V."/>
            <person name="Lynch M."/>
            <person name="Boore J.L."/>
        </authorList>
    </citation>
    <scope>NUCLEOTIDE SEQUENCE [LARGE SCALE GENOMIC DNA]</scope>
</reference>
<organism evidence="2 3">
    <name type="scientific">Daphnia pulex</name>
    <name type="common">Water flea</name>
    <dbReference type="NCBI Taxonomy" id="6669"/>
    <lineage>
        <taxon>Eukaryota</taxon>
        <taxon>Metazoa</taxon>
        <taxon>Ecdysozoa</taxon>
        <taxon>Arthropoda</taxon>
        <taxon>Crustacea</taxon>
        <taxon>Branchiopoda</taxon>
        <taxon>Diplostraca</taxon>
        <taxon>Cladocera</taxon>
        <taxon>Anomopoda</taxon>
        <taxon>Daphniidae</taxon>
        <taxon>Daphnia</taxon>
    </lineage>
</organism>
<dbReference type="HOGENOM" id="CLU_1769935_0_0_1"/>
<evidence type="ECO:0000256" key="1">
    <source>
        <dbReference type="SAM" id="MobiDB-lite"/>
    </source>
</evidence>
<dbReference type="EMBL" id="GL732548">
    <property type="protein sequence ID" value="EFX80223.1"/>
    <property type="molecule type" value="Genomic_DNA"/>
</dbReference>
<dbReference type="AlphaFoldDB" id="E9GK28"/>
<evidence type="ECO:0000313" key="3">
    <source>
        <dbReference type="Proteomes" id="UP000000305"/>
    </source>
</evidence>
<dbReference type="KEGG" id="dpx:DAPPUDRAFT_103753"/>
<keyword evidence="3" id="KW-1185">Reference proteome</keyword>
<evidence type="ECO:0000313" key="2">
    <source>
        <dbReference type="EMBL" id="EFX80223.1"/>
    </source>
</evidence>
<protein>
    <submittedName>
        <fullName evidence="2">Uncharacterized protein</fullName>
    </submittedName>
</protein>
<sequence>MGYQRNVKMPAGTIETRHWTRKDRLEIFGICSTSQRGMTAIQRDSRWSQESYWSCTATGVDWKKKEHRCSTHSEGEPLFGVGATTAEKMTKVVSPSEEEQMAGTEGNYEGGGLAGGQTKTATDSTLCWNGSLQKLPTMSCHTGLFAA</sequence>